<dbReference type="PANTHER" id="PTHR34822:SF1">
    <property type="entry name" value="GRPB FAMILY PROTEIN"/>
    <property type="match status" value="1"/>
</dbReference>
<dbReference type="EMBL" id="LT629772">
    <property type="protein sequence ID" value="SDS83775.1"/>
    <property type="molecule type" value="Genomic_DNA"/>
</dbReference>
<dbReference type="InterPro" id="IPR043519">
    <property type="entry name" value="NT_sf"/>
</dbReference>
<dbReference type="SUPFAM" id="SSF81301">
    <property type="entry name" value="Nucleotidyltransferase"/>
    <property type="match status" value="1"/>
</dbReference>
<dbReference type="GO" id="GO:0016740">
    <property type="term" value="F:transferase activity"/>
    <property type="evidence" value="ECO:0007669"/>
    <property type="project" value="UniProtKB-KW"/>
</dbReference>
<dbReference type="PANTHER" id="PTHR34822">
    <property type="entry name" value="GRPB DOMAIN PROTEIN (AFU_ORTHOLOGUE AFUA_1G01530)"/>
    <property type="match status" value="1"/>
</dbReference>
<dbReference type="Pfam" id="PF04229">
    <property type="entry name" value="GrpB"/>
    <property type="match status" value="1"/>
</dbReference>
<organism evidence="1 2">
    <name type="scientific">Microlunatus soli</name>
    <dbReference type="NCBI Taxonomy" id="630515"/>
    <lineage>
        <taxon>Bacteria</taxon>
        <taxon>Bacillati</taxon>
        <taxon>Actinomycetota</taxon>
        <taxon>Actinomycetes</taxon>
        <taxon>Propionibacteriales</taxon>
        <taxon>Propionibacteriaceae</taxon>
        <taxon>Microlunatus</taxon>
    </lineage>
</organism>
<keyword evidence="2" id="KW-1185">Reference proteome</keyword>
<reference evidence="1 2" key="1">
    <citation type="submission" date="2016-10" db="EMBL/GenBank/DDBJ databases">
        <authorList>
            <person name="de Groot N.N."/>
        </authorList>
    </citation>
    <scope>NUCLEOTIDE SEQUENCE [LARGE SCALE GENOMIC DNA]</scope>
    <source>
        <strain evidence="1 2">DSM 21800</strain>
    </source>
</reference>
<name>A0A1H1VGH0_9ACTN</name>
<accession>A0A1H1VGH0</accession>
<gene>
    <name evidence="1" type="ORF">SAMN04489812_3202</name>
</gene>
<proteinExistence type="predicted"/>
<evidence type="ECO:0000313" key="2">
    <source>
        <dbReference type="Proteomes" id="UP000199103"/>
    </source>
</evidence>
<dbReference type="AlphaFoldDB" id="A0A1H1VGH0"/>
<dbReference type="Proteomes" id="UP000199103">
    <property type="component" value="Chromosome I"/>
</dbReference>
<sequence>MSAVILVAPRPADWNLRFGEHTTRISTAAPDARIEHIGSTAIGGIASKDVVDILVGTAPPAHSGMVETLTTNGYVLEGERDRHAWLCWPDVACRQVIIHVVDLDGREWHRRLLFRDRLRSDPALAARYQALKLAIAADTDNWGEYTARKADFVREALSG</sequence>
<dbReference type="Gene3D" id="3.30.460.10">
    <property type="entry name" value="Beta Polymerase, domain 2"/>
    <property type="match status" value="1"/>
</dbReference>
<dbReference type="STRING" id="630515.SAMN04489812_3202"/>
<dbReference type="InterPro" id="IPR007344">
    <property type="entry name" value="GrpB/CoaE"/>
</dbReference>
<keyword evidence="1" id="KW-0808">Transferase</keyword>
<evidence type="ECO:0000313" key="1">
    <source>
        <dbReference type="EMBL" id="SDS83775.1"/>
    </source>
</evidence>
<protein>
    <submittedName>
        <fullName evidence="1">GrpB domain, predicted nucleotidyltransferase, UPF0157 family</fullName>
    </submittedName>
</protein>